<dbReference type="AlphaFoldDB" id="A0A1G7WS21"/>
<protein>
    <submittedName>
        <fullName evidence="1">Uncharacterized protein</fullName>
    </submittedName>
</protein>
<dbReference type="STRING" id="551996.SAMN05192573_104529"/>
<gene>
    <name evidence="1" type="ORF">SAMN05192573_104529</name>
</gene>
<name>A0A1G7WS21_9SPHI</name>
<dbReference type="EMBL" id="FNCG01000004">
    <property type="protein sequence ID" value="SDG74757.1"/>
    <property type="molecule type" value="Genomic_DNA"/>
</dbReference>
<dbReference type="Proteomes" id="UP000199705">
    <property type="component" value="Unassembled WGS sequence"/>
</dbReference>
<keyword evidence="2" id="KW-1185">Reference proteome</keyword>
<organism evidence="1 2">
    <name type="scientific">Mucilaginibacter gossypii</name>
    <dbReference type="NCBI Taxonomy" id="551996"/>
    <lineage>
        <taxon>Bacteria</taxon>
        <taxon>Pseudomonadati</taxon>
        <taxon>Bacteroidota</taxon>
        <taxon>Sphingobacteriia</taxon>
        <taxon>Sphingobacteriales</taxon>
        <taxon>Sphingobacteriaceae</taxon>
        <taxon>Mucilaginibacter</taxon>
    </lineage>
</organism>
<evidence type="ECO:0000313" key="2">
    <source>
        <dbReference type="Proteomes" id="UP000199705"/>
    </source>
</evidence>
<sequence>MKAGEKHYKCVNSKTGYAIYYHSLGRELSNEEVKAELEKIRARVAIQNGIYLETLYWEEIKQDAELTQ</sequence>
<proteinExistence type="predicted"/>
<evidence type="ECO:0000313" key="1">
    <source>
        <dbReference type="EMBL" id="SDG74757.1"/>
    </source>
</evidence>
<dbReference type="RefSeq" id="WP_091166858.1">
    <property type="nucleotide sequence ID" value="NZ_FNCG01000004.1"/>
</dbReference>
<reference evidence="2" key="1">
    <citation type="submission" date="2016-10" db="EMBL/GenBank/DDBJ databases">
        <authorList>
            <person name="Varghese N."/>
            <person name="Submissions S."/>
        </authorList>
    </citation>
    <scope>NUCLEOTIDE SEQUENCE [LARGE SCALE GENOMIC DNA]</scope>
    <source>
        <strain evidence="2">Gh-67</strain>
    </source>
</reference>
<accession>A0A1G7WS21</accession>